<protein>
    <submittedName>
        <fullName evidence="1">Uncharacterized protein</fullName>
    </submittedName>
</protein>
<reference evidence="1" key="1">
    <citation type="journal article" date="2020" name="Nature">
        <title>Giant virus diversity and host interactions through global metagenomics.</title>
        <authorList>
            <person name="Schulz F."/>
            <person name="Roux S."/>
            <person name="Paez-Espino D."/>
            <person name="Jungbluth S."/>
            <person name="Walsh D.A."/>
            <person name="Denef V.J."/>
            <person name="McMahon K.D."/>
            <person name="Konstantinidis K.T."/>
            <person name="Eloe-Fadrosh E.A."/>
            <person name="Kyrpides N.C."/>
            <person name="Woyke T."/>
        </authorList>
    </citation>
    <scope>NUCLEOTIDE SEQUENCE</scope>
    <source>
        <strain evidence="1">GVMAG-S-1101164-72</strain>
    </source>
</reference>
<accession>A0A6C0AP98</accession>
<dbReference type="AlphaFoldDB" id="A0A6C0AP98"/>
<dbReference type="InterPro" id="IPR043905">
    <property type="entry name" value="DUF5771"/>
</dbReference>
<evidence type="ECO:0000313" key="1">
    <source>
        <dbReference type="EMBL" id="QHS81639.1"/>
    </source>
</evidence>
<dbReference type="Gene3D" id="1.25.40.10">
    <property type="entry name" value="Tetratricopeptide repeat domain"/>
    <property type="match status" value="1"/>
</dbReference>
<proteinExistence type="predicted"/>
<dbReference type="EMBL" id="MN740759">
    <property type="protein sequence ID" value="QHS81639.1"/>
    <property type="molecule type" value="Genomic_DNA"/>
</dbReference>
<sequence length="588" mass="67047">MNTTRKKECAELLEQLRSKHAEIEEELQKDIYTTFSNIAGRSSLYLTGKQNIRFKQSPKERLLAAISSGSYVNSEEPLANILSDAELSLNNKIPRTLHTLVREYVVILKQLKMCEPDLSNKPNSSYVRNLQKYLIGPEKNLTKLNNSLETIEFLKEELGPSDLDRFLLLGEKTGKDRTKYIIKLVQTLIRRYKANHKDEFETNRDFVKDLLRELNDRDLDKLEILSEGTPYKDLFFTVGSTNEINIFKNILKRRIESGNNEGAFTSLSNIIESYIQKRNFEEAERFLKRELMSDPSDIYRQELNNYLVVVLLHQDKYLEAVRLLVVLLEDQLIKDVPDNDYILSLISLLIDISKEVDELSDEEVEVLYKKKLDIQRNILGMTHPETIKALNDYLKYITDHNDEETARTLIKAELPANSRSQYATIVNYYLTTLESNSKKSSSAFLSSVIGNLEGGSTRKLSATSRMATRCTSKQILRAAYTRKSKSGRRTTVKAACIRNVGRPGKGLRSGEPGIGTLKKGLLAKFGYSDIAHKSDAARHAALNKAVKAYGALSVFRKLNAGYVYTKLSSPASSKIFLKDRDWIKRTHM</sequence>
<dbReference type="Pfam" id="PF19075">
    <property type="entry name" value="DUF5771"/>
    <property type="match status" value="1"/>
</dbReference>
<name>A0A6C0AP98_9ZZZZ</name>
<organism evidence="1">
    <name type="scientific">viral metagenome</name>
    <dbReference type="NCBI Taxonomy" id="1070528"/>
    <lineage>
        <taxon>unclassified sequences</taxon>
        <taxon>metagenomes</taxon>
        <taxon>organismal metagenomes</taxon>
    </lineage>
</organism>
<dbReference type="InterPro" id="IPR011990">
    <property type="entry name" value="TPR-like_helical_dom_sf"/>
</dbReference>
<dbReference type="SUPFAM" id="SSF48452">
    <property type="entry name" value="TPR-like"/>
    <property type="match status" value="1"/>
</dbReference>